<dbReference type="AlphaFoldDB" id="A0A8H2WEV7"/>
<feature type="region of interest" description="Disordered" evidence="1">
    <location>
        <begin position="1"/>
        <end position="91"/>
    </location>
</feature>
<dbReference type="Proteomes" id="UP000663846">
    <property type="component" value="Unassembled WGS sequence"/>
</dbReference>
<evidence type="ECO:0000313" key="3">
    <source>
        <dbReference type="Proteomes" id="UP000663846"/>
    </source>
</evidence>
<accession>A0A8H2WEV7</accession>
<feature type="compositionally biased region" description="Low complexity" evidence="1">
    <location>
        <begin position="32"/>
        <end position="64"/>
    </location>
</feature>
<organism evidence="2 3">
    <name type="scientific">Rhizoctonia solani</name>
    <dbReference type="NCBI Taxonomy" id="456999"/>
    <lineage>
        <taxon>Eukaryota</taxon>
        <taxon>Fungi</taxon>
        <taxon>Dikarya</taxon>
        <taxon>Basidiomycota</taxon>
        <taxon>Agaricomycotina</taxon>
        <taxon>Agaricomycetes</taxon>
        <taxon>Cantharellales</taxon>
        <taxon>Ceratobasidiaceae</taxon>
        <taxon>Rhizoctonia</taxon>
    </lineage>
</organism>
<proteinExistence type="predicted"/>
<reference evidence="2" key="1">
    <citation type="submission" date="2021-01" db="EMBL/GenBank/DDBJ databases">
        <authorList>
            <person name="Kaushik A."/>
        </authorList>
    </citation>
    <scope>NUCLEOTIDE SEQUENCE</scope>
    <source>
        <strain evidence="2">AG1-1C</strain>
    </source>
</reference>
<gene>
    <name evidence="2" type="ORF">RDB_LOCUS31981</name>
</gene>
<evidence type="ECO:0000256" key="1">
    <source>
        <dbReference type="SAM" id="MobiDB-lite"/>
    </source>
</evidence>
<sequence length="91" mass="9617">MSFLRKLLSKNKADSAASPSLNSQNRDEDRVAQPSEESAPPSYSASVAPSQPTSTQPSGPSSQGHRSPRTQYRAKDFGATSNKFGMMGLGG</sequence>
<dbReference type="EMBL" id="CAJMWS010000207">
    <property type="protein sequence ID" value="CAE6378733.1"/>
    <property type="molecule type" value="Genomic_DNA"/>
</dbReference>
<name>A0A8H2WEV7_9AGAM</name>
<comment type="caution">
    <text evidence="2">The sequence shown here is derived from an EMBL/GenBank/DDBJ whole genome shotgun (WGS) entry which is preliminary data.</text>
</comment>
<protein>
    <submittedName>
        <fullName evidence="2">Uncharacterized protein</fullName>
    </submittedName>
</protein>
<evidence type="ECO:0000313" key="2">
    <source>
        <dbReference type="EMBL" id="CAE6378733.1"/>
    </source>
</evidence>